<keyword evidence="3" id="KW-0687">Ribonucleoprotein</keyword>
<dbReference type="InterPro" id="IPR000529">
    <property type="entry name" value="Ribosomal_bS6"/>
</dbReference>
<reference evidence="5" key="1">
    <citation type="submission" date="2020-04" db="EMBL/GenBank/DDBJ databases">
        <authorList>
            <person name="Zhang T."/>
        </authorList>
    </citation>
    <scope>NUCLEOTIDE SEQUENCE</scope>
    <source>
        <strain evidence="5">HKST-UBA02</strain>
    </source>
</reference>
<keyword evidence="3 5" id="KW-0689">Ribosomal protein</keyword>
<dbReference type="CDD" id="cd00473">
    <property type="entry name" value="bS6"/>
    <property type="match status" value="1"/>
</dbReference>
<evidence type="ECO:0000256" key="1">
    <source>
        <dbReference type="ARBA" id="ARBA00009512"/>
    </source>
</evidence>
<accession>A0A956SGU2</accession>
<dbReference type="GO" id="GO:0006412">
    <property type="term" value="P:translation"/>
    <property type="evidence" value="ECO:0007669"/>
    <property type="project" value="UniProtKB-UniRule"/>
</dbReference>
<evidence type="ECO:0000256" key="3">
    <source>
        <dbReference type="HAMAP-Rule" id="MF_00360"/>
    </source>
</evidence>
<dbReference type="AlphaFoldDB" id="A0A956SGU2"/>
<dbReference type="EMBL" id="JAGQHS010000119">
    <property type="protein sequence ID" value="MCA9757763.1"/>
    <property type="molecule type" value="Genomic_DNA"/>
</dbReference>
<comment type="function">
    <text evidence="3">Binds together with bS18 to 16S ribosomal RNA.</text>
</comment>
<keyword evidence="3" id="KW-0699">rRNA-binding</keyword>
<sequence>MREYETVICVRTDLDEAEQEKEVRTITDLITDKGGDIVMVDPWGRRRLAYEVDKHNEGVYTLVRYHGTNEILNELERRFRINENLLRHLTVVAEGPLPSPEAEGERGAESAGEAGDDDDSADQAD</sequence>
<dbReference type="InterPro" id="IPR014717">
    <property type="entry name" value="Transl_elong_EF1B/ribsomal_bS6"/>
</dbReference>
<evidence type="ECO:0000256" key="2">
    <source>
        <dbReference type="ARBA" id="ARBA00035294"/>
    </source>
</evidence>
<protein>
    <recommendedName>
        <fullName evidence="2 3">Small ribosomal subunit protein bS6</fullName>
    </recommendedName>
</protein>
<dbReference type="GO" id="GO:1990904">
    <property type="term" value="C:ribonucleoprotein complex"/>
    <property type="evidence" value="ECO:0007669"/>
    <property type="project" value="UniProtKB-KW"/>
</dbReference>
<dbReference type="HAMAP" id="MF_00360">
    <property type="entry name" value="Ribosomal_bS6"/>
    <property type="match status" value="1"/>
</dbReference>
<dbReference type="InterPro" id="IPR035980">
    <property type="entry name" value="Ribosomal_bS6_sf"/>
</dbReference>
<dbReference type="Pfam" id="PF01250">
    <property type="entry name" value="Ribosomal_S6"/>
    <property type="match status" value="1"/>
</dbReference>
<dbReference type="SUPFAM" id="SSF54995">
    <property type="entry name" value="Ribosomal protein S6"/>
    <property type="match status" value="1"/>
</dbReference>
<gene>
    <name evidence="3 5" type="primary">rpsF</name>
    <name evidence="5" type="ORF">KDA27_18320</name>
</gene>
<dbReference type="GO" id="GO:0005737">
    <property type="term" value="C:cytoplasm"/>
    <property type="evidence" value="ECO:0007669"/>
    <property type="project" value="UniProtKB-ARBA"/>
</dbReference>
<feature type="region of interest" description="Disordered" evidence="4">
    <location>
        <begin position="92"/>
        <end position="125"/>
    </location>
</feature>
<reference evidence="5" key="2">
    <citation type="journal article" date="2021" name="Microbiome">
        <title>Successional dynamics and alternative stable states in a saline activated sludge microbial community over 9 years.</title>
        <authorList>
            <person name="Wang Y."/>
            <person name="Ye J."/>
            <person name="Ju F."/>
            <person name="Liu L."/>
            <person name="Boyd J.A."/>
            <person name="Deng Y."/>
            <person name="Parks D.H."/>
            <person name="Jiang X."/>
            <person name="Yin X."/>
            <person name="Woodcroft B.J."/>
            <person name="Tyson G.W."/>
            <person name="Hugenholtz P."/>
            <person name="Polz M.F."/>
            <person name="Zhang T."/>
        </authorList>
    </citation>
    <scope>NUCLEOTIDE SEQUENCE</scope>
    <source>
        <strain evidence="5">HKST-UBA02</strain>
    </source>
</reference>
<feature type="compositionally biased region" description="Acidic residues" evidence="4">
    <location>
        <begin position="114"/>
        <end position="125"/>
    </location>
</feature>
<dbReference type="InterPro" id="IPR020814">
    <property type="entry name" value="Ribosomal_S6_plastid/chlpt"/>
</dbReference>
<evidence type="ECO:0000313" key="6">
    <source>
        <dbReference type="Proteomes" id="UP000739538"/>
    </source>
</evidence>
<comment type="similarity">
    <text evidence="1 3">Belongs to the bacterial ribosomal protein bS6 family.</text>
</comment>
<dbReference type="NCBIfam" id="TIGR00166">
    <property type="entry name" value="S6"/>
    <property type="match status" value="1"/>
</dbReference>
<organism evidence="5 6">
    <name type="scientific">Eiseniibacteriota bacterium</name>
    <dbReference type="NCBI Taxonomy" id="2212470"/>
    <lineage>
        <taxon>Bacteria</taxon>
        <taxon>Candidatus Eiseniibacteriota</taxon>
    </lineage>
</organism>
<dbReference type="GO" id="GO:0003735">
    <property type="term" value="F:structural constituent of ribosome"/>
    <property type="evidence" value="ECO:0007669"/>
    <property type="project" value="InterPro"/>
</dbReference>
<proteinExistence type="inferred from homology"/>
<name>A0A956SGU2_UNCEI</name>
<evidence type="ECO:0000313" key="5">
    <source>
        <dbReference type="EMBL" id="MCA9757763.1"/>
    </source>
</evidence>
<dbReference type="Proteomes" id="UP000739538">
    <property type="component" value="Unassembled WGS sequence"/>
</dbReference>
<dbReference type="PANTHER" id="PTHR21011">
    <property type="entry name" value="MITOCHONDRIAL 28S RIBOSOMAL PROTEIN S6"/>
    <property type="match status" value="1"/>
</dbReference>
<evidence type="ECO:0000256" key="4">
    <source>
        <dbReference type="SAM" id="MobiDB-lite"/>
    </source>
</evidence>
<dbReference type="PANTHER" id="PTHR21011:SF1">
    <property type="entry name" value="SMALL RIBOSOMAL SUBUNIT PROTEIN BS6M"/>
    <property type="match status" value="1"/>
</dbReference>
<keyword evidence="3" id="KW-0694">RNA-binding</keyword>
<comment type="caution">
    <text evidence="5">The sequence shown here is derived from an EMBL/GenBank/DDBJ whole genome shotgun (WGS) entry which is preliminary data.</text>
</comment>
<dbReference type="Gene3D" id="3.30.70.60">
    <property type="match status" value="1"/>
</dbReference>
<dbReference type="GO" id="GO:0070181">
    <property type="term" value="F:small ribosomal subunit rRNA binding"/>
    <property type="evidence" value="ECO:0007669"/>
    <property type="project" value="TreeGrafter"/>
</dbReference>
<dbReference type="GO" id="GO:0005840">
    <property type="term" value="C:ribosome"/>
    <property type="evidence" value="ECO:0007669"/>
    <property type="project" value="UniProtKB-KW"/>
</dbReference>